<protein>
    <submittedName>
        <fullName evidence="2">Uncharacterized protein</fullName>
    </submittedName>
</protein>
<gene>
    <name evidence="2" type="ORF">OESDEN_20836</name>
</gene>
<evidence type="ECO:0000313" key="2">
    <source>
        <dbReference type="EMBL" id="KHJ79515.1"/>
    </source>
</evidence>
<organism evidence="2 3">
    <name type="scientific">Oesophagostomum dentatum</name>
    <name type="common">Nodular worm</name>
    <dbReference type="NCBI Taxonomy" id="61180"/>
    <lineage>
        <taxon>Eukaryota</taxon>
        <taxon>Metazoa</taxon>
        <taxon>Ecdysozoa</taxon>
        <taxon>Nematoda</taxon>
        <taxon>Chromadorea</taxon>
        <taxon>Rhabditida</taxon>
        <taxon>Rhabditina</taxon>
        <taxon>Rhabditomorpha</taxon>
        <taxon>Strongyloidea</taxon>
        <taxon>Strongylidae</taxon>
        <taxon>Oesophagostomum</taxon>
    </lineage>
</organism>
<accession>A0A0B1S8F3</accession>
<dbReference type="OrthoDB" id="5824609at2759"/>
<name>A0A0B1S8F3_OESDE</name>
<keyword evidence="3" id="KW-1185">Reference proteome</keyword>
<evidence type="ECO:0000313" key="3">
    <source>
        <dbReference type="Proteomes" id="UP000053660"/>
    </source>
</evidence>
<proteinExistence type="predicted"/>
<feature type="region of interest" description="Disordered" evidence="1">
    <location>
        <begin position="309"/>
        <end position="340"/>
    </location>
</feature>
<dbReference type="Proteomes" id="UP000053660">
    <property type="component" value="Unassembled WGS sequence"/>
</dbReference>
<feature type="compositionally biased region" description="Basic and acidic residues" evidence="1">
    <location>
        <begin position="330"/>
        <end position="340"/>
    </location>
</feature>
<sequence>MVLCCTSLLCLRHFGYDATKTIDALLARDVSLPLALRRVEAADLTPRSNAQPTLPAFSFQNEELVLSALPRPQKAAAQSSNASAQAAKPSDGKNVFKGLISLAPVIPSHATAATKTEPAEKPVSEVMKKLREALEGLKLRAAGVEDPFEPQFGVNGERLVPMPTAKKYAGIKKIKISEADKVAIRPTYEKYRYETPNDDDVYDDEYDDGYEQREFKVEPLKLAVFILGIIYGARCAVTRLALSRRLKRVAQRILKCRKPFLMMFDKQSQCVAVEEDLAVVEGEHRVTIPSPEQPILQQLVRQVAVTSTSSYTGGRQRQMKERHKNAFKQRGADRKMRGAY</sequence>
<dbReference type="EMBL" id="KN604661">
    <property type="protein sequence ID" value="KHJ79515.1"/>
    <property type="molecule type" value="Genomic_DNA"/>
</dbReference>
<dbReference type="AlphaFoldDB" id="A0A0B1S8F3"/>
<reference evidence="2 3" key="1">
    <citation type="submission" date="2014-03" db="EMBL/GenBank/DDBJ databases">
        <title>Draft genome of the hookworm Oesophagostomum dentatum.</title>
        <authorList>
            <person name="Mitreva M."/>
        </authorList>
    </citation>
    <scope>NUCLEOTIDE SEQUENCE [LARGE SCALE GENOMIC DNA]</scope>
    <source>
        <strain evidence="2 3">OD-Hann</strain>
    </source>
</reference>
<evidence type="ECO:0000256" key="1">
    <source>
        <dbReference type="SAM" id="MobiDB-lite"/>
    </source>
</evidence>